<name>C8W486_DESAS</name>
<organism evidence="2 3">
    <name type="scientific">Desulfofarcimen acetoxidans (strain ATCC 49208 / DSM 771 / KCTC 5769 / VKM B-1644 / 5575)</name>
    <name type="common">Desulfotomaculum acetoxidans</name>
    <dbReference type="NCBI Taxonomy" id="485916"/>
    <lineage>
        <taxon>Bacteria</taxon>
        <taxon>Bacillati</taxon>
        <taxon>Bacillota</taxon>
        <taxon>Clostridia</taxon>
        <taxon>Eubacteriales</taxon>
        <taxon>Peptococcaceae</taxon>
        <taxon>Desulfofarcimen</taxon>
    </lineage>
</organism>
<reference evidence="2 3" key="1">
    <citation type="journal article" date="2009" name="Stand. Genomic Sci.">
        <title>Complete genome sequence of Desulfotomaculum acetoxidans type strain (5575).</title>
        <authorList>
            <person name="Spring S."/>
            <person name="Lapidus A."/>
            <person name="Schroder M."/>
            <person name="Gleim D."/>
            <person name="Sims D."/>
            <person name="Meincke L."/>
            <person name="Glavina Del Rio T."/>
            <person name="Tice H."/>
            <person name="Copeland A."/>
            <person name="Cheng J.F."/>
            <person name="Lucas S."/>
            <person name="Chen F."/>
            <person name="Nolan M."/>
            <person name="Bruce D."/>
            <person name="Goodwin L."/>
            <person name="Pitluck S."/>
            <person name="Ivanova N."/>
            <person name="Mavromatis K."/>
            <person name="Mikhailova N."/>
            <person name="Pati A."/>
            <person name="Chen A."/>
            <person name="Palaniappan K."/>
            <person name="Land M."/>
            <person name="Hauser L."/>
            <person name="Chang Y.J."/>
            <person name="Jeffries C.D."/>
            <person name="Chain P."/>
            <person name="Saunders E."/>
            <person name="Brettin T."/>
            <person name="Detter J.C."/>
            <person name="Goker M."/>
            <person name="Bristow J."/>
            <person name="Eisen J.A."/>
            <person name="Markowitz V."/>
            <person name="Hugenholtz P."/>
            <person name="Kyrpides N.C."/>
            <person name="Klenk H.P."/>
            <person name="Han C."/>
        </authorList>
    </citation>
    <scope>NUCLEOTIDE SEQUENCE [LARGE SCALE GENOMIC DNA]</scope>
    <source>
        <strain evidence="3">ATCC 49208 / DSM 771 / VKM B-1644</strain>
    </source>
</reference>
<dbReference type="NCBIfam" id="TIGR02837">
    <property type="entry name" value="spore_II_R"/>
    <property type="match status" value="1"/>
</dbReference>
<dbReference type="InterPro" id="IPR014202">
    <property type="entry name" value="Spore_II_R"/>
</dbReference>
<dbReference type="Proteomes" id="UP000002217">
    <property type="component" value="Chromosome"/>
</dbReference>
<dbReference type="eggNOG" id="ENOG5031K93">
    <property type="taxonomic scope" value="Bacteria"/>
</dbReference>
<proteinExistence type="predicted"/>
<dbReference type="HOGENOM" id="CLU_069310_2_0_9"/>
<sequence length="223" mass="24705">MRDKFMAGAVLLTIVGMTYVVYWHAQKAKVSEAYNANNLIRFHVIANSDTEADQTLKLKVRDKVVRAMTPSFSQAGNVDEARVVVKENLSLIKSVASQEIAREGKDYPVQVSLGNYMFPTKTYGNLTLEAGEYEAVRVVIGEGKGANWWCVLFPPLCFVDFSADQEGINIPEKAKGVSLAETPKQQTDSQVQVKFRVVEVFEDSVTRVVRVLGKHLVAFTGGK</sequence>
<evidence type="ECO:0000256" key="1">
    <source>
        <dbReference type="SAM" id="Phobius"/>
    </source>
</evidence>
<keyword evidence="1" id="KW-0812">Transmembrane</keyword>
<keyword evidence="1" id="KW-0472">Membrane</keyword>
<dbReference type="Pfam" id="PF09551">
    <property type="entry name" value="Spore_II_R"/>
    <property type="match status" value="1"/>
</dbReference>
<dbReference type="KEGG" id="dae:Dtox_1068"/>
<dbReference type="RefSeq" id="WP_015756669.1">
    <property type="nucleotide sequence ID" value="NC_013216.1"/>
</dbReference>
<keyword evidence="3" id="KW-1185">Reference proteome</keyword>
<evidence type="ECO:0000313" key="2">
    <source>
        <dbReference type="EMBL" id="ACV61954.1"/>
    </source>
</evidence>
<dbReference type="EMBL" id="CP001720">
    <property type="protein sequence ID" value="ACV61954.1"/>
    <property type="molecule type" value="Genomic_DNA"/>
</dbReference>
<dbReference type="STRING" id="485916.Dtox_1068"/>
<feature type="transmembrane region" description="Helical" evidence="1">
    <location>
        <begin position="6"/>
        <end position="25"/>
    </location>
</feature>
<protein>
    <submittedName>
        <fullName evidence="2">Stage II sporulation protein R</fullName>
    </submittedName>
</protein>
<evidence type="ECO:0000313" key="3">
    <source>
        <dbReference type="Proteomes" id="UP000002217"/>
    </source>
</evidence>
<dbReference type="AlphaFoldDB" id="C8W486"/>
<accession>C8W486</accession>
<gene>
    <name evidence="2" type="ordered locus">Dtox_1068</name>
</gene>
<keyword evidence="1" id="KW-1133">Transmembrane helix</keyword>